<evidence type="ECO:0000313" key="4">
    <source>
        <dbReference type="Proteomes" id="UP001562065"/>
    </source>
</evidence>
<feature type="domain" description="PLD phosphodiesterase" evidence="2">
    <location>
        <begin position="172"/>
        <end position="199"/>
    </location>
</feature>
<feature type="signal peptide" evidence="1">
    <location>
        <begin position="1"/>
        <end position="25"/>
    </location>
</feature>
<dbReference type="CDD" id="cd09111">
    <property type="entry name" value="PLDc_ymdC_like_1"/>
    <property type="match status" value="1"/>
</dbReference>
<comment type="caution">
    <text evidence="3">The sequence shown here is derived from an EMBL/GenBank/DDBJ whole genome shotgun (WGS) entry which is preliminary data.</text>
</comment>
<sequence length="522" mass="57765">MPARRASTNHLTWLLCLACAMMALAGCSLPPLVDREAGYRLDDADVEATLIHQALQPLTARHPGLSGIHPLADPLDAFAARMLLAQTAQASLDVQYYIWHRDTTGLMLLNALEDAADRGVRVRLLLDDNGIRNLDQILSELDNHPNMQVRLFNPFPMRRMKPLGFVTDFRRLNRRMHNKSFTADQRVTIVGGRNVGDEYFGATDSVLFSDLDVVAVGPIVDAMTDDFDRYWNSASAYPIDQVVAPSSAQRAAALERATREHLDPHSASQYLDHLENTAFIRGILSEELEVEWADTFIVSDNPAKVLGDVPEQDLLIGSLLSLGGEPEKTLDLVSPYFVPTQMGVDALASLTRRGVRVRVLTNALESTDVAAVHAGYSKYRKQLLEEGVELWELRLIGAEDAKRPAGLGPFGSSGSSLHAKTFAVDGHHVFVGSFNFDPRSARLNTELGFVISSQKLANDLALAFDTAMPVRAYRVHVDEHGKLYWTTIENGETVRYDREPGTGMIQRALVKFLTWLPIEGLL</sequence>
<dbReference type="RefSeq" id="WP_369454864.1">
    <property type="nucleotide sequence ID" value="NZ_JBGCUO010000001.1"/>
</dbReference>
<accession>A0ABV4AFJ9</accession>
<dbReference type="CDD" id="cd09113">
    <property type="entry name" value="PLDc_ymdC_like_2"/>
    <property type="match status" value="1"/>
</dbReference>
<evidence type="ECO:0000259" key="2">
    <source>
        <dbReference type="PROSITE" id="PS50035"/>
    </source>
</evidence>
<dbReference type="InterPro" id="IPR025202">
    <property type="entry name" value="PLD-like_dom"/>
</dbReference>
<dbReference type="PANTHER" id="PTHR21248">
    <property type="entry name" value="CARDIOLIPIN SYNTHASE"/>
    <property type="match status" value="1"/>
</dbReference>
<dbReference type="Pfam" id="PF13091">
    <property type="entry name" value="PLDc_2"/>
    <property type="match status" value="2"/>
</dbReference>
<reference evidence="3 4" key="1">
    <citation type="submission" date="2024-07" db="EMBL/GenBank/DDBJ databases">
        <authorList>
            <person name="Ren Q."/>
        </authorList>
    </citation>
    <scope>NUCLEOTIDE SEQUENCE [LARGE SCALE GENOMIC DNA]</scope>
    <source>
        <strain evidence="3 4">REN37</strain>
    </source>
</reference>
<dbReference type="PROSITE" id="PS51257">
    <property type="entry name" value="PROKAR_LIPOPROTEIN"/>
    <property type="match status" value="1"/>
</dbReference>
<feature type="domain" description="PLD phosphodiesterase" evidence="2">
    <location>
        <begin position="413"/>
        <end position="440"/>
    </location>
</feature>
<keyword evidence="1" id="KW-0732">Signal</keyword>
<dbReference type="InterPro" id="IPR001736">
    <property type="entry name" value="PLipase_D/transphosphatidylase"/>
</dbReference>
<evidence type="ECO:0000256" key="1">
    <source>
        <dbReference type="SAM" id="SignalP"/>
    </source>
</evidence>
<dbReference type="PANTHER" id="PTHR21248:SF12">
    <property type="entry name" value="CARDIOLIPIN SYNTHASE C"/>
    <property type="match status" value="1"/>
</dbReference>
<proteinExistence type="predicted"/>
<dbReference type="EMBL" id="JBGCUO010000001">
    <property type="protein sequence ID" value="MEY1661613.1"/>
    <property type="molecule type" value="Genomic_DNA"/>
</dbReference>
<gene>
    <name evidence="3" type="ORF">AB5I84_05555</name>
</gene>
<dbReference type="SUPFAM" id="SSF56024">
    <property type="entry name" value="Phospholipase D/nuclease"/>
    <property type="match status" value="2"/>
</dbReference>
<dbReference type="PROSITE" id="PS50035">
    <property type="entry name" value="PLD"/>
    <property type="match status" value="2"/>
</dbReference>
<organism evidence="3 4">
    <name type="scientific">Isoalcanivorax beigongshangi</name>
    <dbReference type="NCBI Taxonomy" id="3238810"/>
    <lineage>
        <taxon>Bacteria</taxon>
        <taxon>Pseudomonadati</taxon>
        <taxon>Pseudomonadota</taxon>
        <taxon>Gammaproteobacteria</taxon>
        <taxon>Oceanospirillales</taxon>
        <taxon>Alcanivoracaceae</taxon>
        <taxon>Isoalcanivorax</taxon>
    </lineage>
</organism>
<dbReference type="Proteomes" id="UP001562065">
    <property type="component" value="Unassembled WGS sequence"/>
</dbReference>
<dbReference type="Gene3D" id="3.30.870.10">
    <property type="entry name" value="Endonuclease Chain A"/>
    <property type="match status" value="2"/>
</dbReference>
<dbReference type="SMART" id="SM00155">
    <property type="entry name" value="PLDc"/>
    <property type="match status" value="2"/>
</dbReference>
<evidence type="ECO:0000313" key="3">
    <source>
        <dbReference type="EMBL" id="MEY1661613.1"/>
    </source>
</evidence>
<name>A0ABV4AFJ9_9GAMM</name>
<feature type="chain" id="PRO_5046475772" evidence="1">
    <location>
        <begin position="26"/>
        <end position="522"/>
    </location>
</feature>
<keyword evidence="4" id="KW-1185">Reference proteome</keyword>
<protein>
    <submittedName>
        <fullName evidence="3">Phospholipase D family protein</fullName>
    </submittedName>
</protein>